<reference key="1">
    <citation type="submission" date="2007-01" db="EMBL/GenBank/DDBJ databases">
        <title>The Genome Sequence of Puccinia graminis f. sp. tritici Strain CRL 75-36-700-3.</title>
        <authorList>
            <consortium name="The Broad Institute Genome Sequencing Platform"/>
            <person name="Birren B."/>
            <person name="Lander E."/>
            <person name="Galagan J."/>
            <person name="Nusbaum C."/>
            <person name="Devon K."/>
            <person name="Cuomo C."/>
            <person name="Jaffe D."/>
            <person name="Butler J."/>
            <person name="Alvarez P."/>
            <person name="Gnerre S."/>
            <person name="Grabherr M."/>
            <person name="Mauceli E."/>
            <person name="Brockman W."/>
            <person name="Young S."/>
            <person name="LaButti K."/>
            <person name="Sykes S."/>
            <person name="DeCaprio D."/>
            <person name="Crawford M."/>
            <person name="Koehrsen M."/>
            <person name="Engels R."/>
            <person name="Montgomery P."/>
            <person name="Pearson M."/>
            <person name="Howarth C."/>
            <person name="Larson L."/>
            <person name="White J."/>
            <person name="Zeng Q."/>
            <person name="Kodira C."/>
            <person name="Yandava C."/>
            <person name="Alvarado L."/>
            <person name="O'Leary S."/>
            <person name="Szabo L."/>
            <person name="Dean R."/>
            <person name="Schein J."/>
        </authorList>
    </citation>
    <scope>NUCLEOTIDE SEQUENCE</scope>
    <source>
        <strain>CRL 75-36-700-3</strain>
    </source>
</reference>
<dbReference type="GeneID" id="10543402"/>
<protein>
    <submittedName>
        <fullName evidence="1">Uncharacterized protein</fullName>
    </submittedName>
</protein>
<dbReference type="KEGG" id="pgr:PGTG_00933"/>
<dbReference type="RefSeq" id="XP_003320021.1">
    <property type="nucleotide sequence ID" value="XM_003319973.1"/>
</dbReference>
<accession>E3JU77</accession>
<organism evidence="1 2">
    <name type="scientific">Puccinia graminis f. sp. tritici (strain CRL 75-36-700-3 / race SCCL)</name>
    <name type="common">Black stem rust fungus</name>
    <dbReference type="NCBI Taxonomy" id="418459"/>
    <lineage>
        <taxon>Eukaryota</taxon>
        <taxon>Fungi</taxon>
        <taxon>Dikarya</taxon>
        <taxon>Basidiomycota</taxon>
        <taxon>Pucciniomycotina</taxon>
        <taxon>Pucciniomycetes</taxon>
        <taxon>Pucciniales</taxon>
        <taxon>Pucciniaceae</taxon>
        <taxon>Puccinia</taxon>
    </lineage>
</organism>
<dbReference type="Proteomes" id="UP000008783">
    <property type="component" value="Unassembled WGS sequence"/>
</dbReference>
<evidence type="ECO:0000313" key="2">
    <source>
        <dbReference type="Proteomes" id="UP000008783"/>
    </source>
</evidence>
<dbReference type="InParanoid" id="E3JU77"/>
<name>E3JU77_PUCGT</name>
<sequence>MRLHSGIKWKTVVDALRDCPDPWDSRAALVSSPGVEDLGWASRNPQNPRGSLFTGIFPDFSLFCQMLDSFITPDSVQNLLSLSKPLLKPRDHRTPASPDQAYLCGM</sequence>
<evidence type="ECO:0000313" key="1">
    <source>
        <dbReference type="EMBL" id="EFP75602.1"/>
    </source>
</evidence>
<reference evidence="2" key="2">
    <citation type="journal article" date="2011" name="Proc. Natl. Acad. Sci. U.S.A.">
        <title>Obligate biotrophy features unraveled by the genomic analysis of rust fungi.</title>
        <authorList>
            <person name="Duplessis S."/>
            <person name="Cuomo C.A."/>
            <person name="Lin Y.-C."/>
            <person name="Aerts A."/>
            <person name="Tisserant E."/>
            <person name="Veneault-Fourrey C."/>
            <person name="Joly D.L."/>
            <person name="Hacquard S."/>
            <person name="Amselem J."/>
            <person name="Cantarel B.L."/>
            <person name="Chiu R."/>
            <person name="Coutinho P.M."/>
            <person name="Feau N."/>
            <person name="Field M."/>
            <person name="Frey P."/>
            <person name="Gelhaye E."/>
            <person name="Goldberg J."/>
            <person name="Grabherr M.G."/>
            <person name="Kodira C.D."/>
            <person name="Kohler A."/>
            <person name="Kuees U."/>
            <person name="Lindquist E.A."/>
            <person name="Lucas S.M."/>
            <person name="Mago R."/>
            <person name="Mauceli E."/>
            <person name="Morin E."/>
            <person name="Murat C."/>
            <person name="Pangilinan J.L."/>
            <person name="Park R."/>
            <person name="Pearson M."/>
            <person name="Quesneville H."/>
            <person name="Rouhier N."/>
            <person name="Sakthikumar S."/>
            <person name="Salamov A.A."/>
            <person name="Schmutz J."/>
            <person name="Selles B."/>
            <person name="Shapiro H."/>
            <person name="Tanguay P."/>
            <person name="Tuskan G.A."/>
            <person name="Henrissat B."/>
            <person name="Van de Peer Y."/>
            <person name="Rouze P."/>
            <person name="Ellis J.G."/>
            <person name="Dodds P.N."/>
            <person name="Schein J.E."/>
            <person name="Zhong S."/>
            <person name="Hamelin R.C."/>
            <person name="Grigoriev I.V."/>
            <person name="Szabo L.J."/>
            <person name="Martin F."/>
        </authorList>
    </citation>
    <scope>NUCLEOTIDE SEQUENCE [LARGE SCALE GENOMIC DNA]</scope>
    <source>
        <strain evidence="2">CRL 75-36-700-3 / race SCCL</strain>
    </source>
</reference>
<dbReference type="VEuPathDB" id="FungiDB:PGTG_00933"/>
<dbReference type="AlphaFoldDB" id="E3JU77"/>
<dbReference type="EMBL" id="DS178264">
    <property type="protein sequence ID" value="EFP75602.1"/>
    <property type="molecule type" value="Genomic_DNA"/>
</dbReference>
<proteinExistence type="predicted"/>
<keyword evidence="2" id="KW-1185">Reference proteome</keyword>
<dbReference type="HOGENOM" id="CLU_2224507_0_0_1"/>
<gene>
    <name evidence="1" type="ORF">PGTG_00933</name>
</gene>